<evidence type="ECO:0000259" key="1">
    <source>
        <dbReference type="Pfam" id="PF16314"/>
    </source>
</evidence>
<protein>
    <recommendedName>
        <fullName evidence="5">DUF4954 domain-containing protein</fullName>
    </recommendedName>
</protein>
<dbReference type="PATRIC" id="fig|742725.3.peg.2373"/>
<dbReference type="InterPro" id="IPR011004">
    <property type="entry name" value="Trimer_LpxA-like_sf"/>
</dbReference>
<dbReference type="eggNOG" id="COG0448">
    <property type="taxonomic scope" value="Bacteria"/>
</dbReference>
<feature type="domain" description="DUF4954" evidence="1">
    <location>
        <begin position="2"/>
        <end position="428"/>
    </location>
</feature>
<dbReference type="AlphaFoldDB" id="G5HBJ4"/>
<reference evidence="3 4" key="1">
    <citation type="submission" date="2011-08" db="EMBL/GenBank/DDBJ databases">
        <title>The Genome Sequence of Alistipes indistinctus YIT 12060.</title>
        <authorList>
            <consortium name="The Broad Institute Genome Sequencing Platform"/>
            <person name="Earl A."/>
            <person name="Ward D."/>
            <person name="Feldgarden M."/>
            <person name="Gevers D."/>
            <person name="Morotomi M."/>
            <person name="Young S.K."/>
            <person name="Zeng Q."/>
            <person name="Gargeya S."/>
            <person name="Fitzgerald M."/>
            <person name="Haas B."/>
            <person name="Abouelleil A."/>
            <person name="Alvarado L."/>
            <person name="Arachchi H.M."/>
            <person name="Berlin A."/>
            <person name="Brown A."/>
            <person name="Chapman S.B."/>
            <person name="Chen Z."/>
            <person name="Dunbar C."/>
            <person name="Freedman E."/>
            <person name="Gearin G."/>
            <person name="Gellesch M."/>
            <person name="Goldberg J."/>
            <person name="Griggs A."/>
            <person name="Gujja S."/>
            <person name="Heiman D."/>
            <person name="Howarth C."/>
            <person name="Larson L."/>
            <person name="Lui A."/>
            <person name="MacDonald P.J.P."/>
            <person name="Montmayeur A."/>
            <person name="Murphy C."/>
            <person name="Neiman D."/>
            <person name="Pearson M."/>
            <person name="Priest M."/>
            <person name="Roberts A."/>
            <person name="Saif S."/>
            <person name="Shea T."/>
            <person name="Shenoy N."/>
            <person name="Sisk P."/>
            <person name="Stolte C."/>
            <person name="Sykes S."/>
            <person name="Wortman J."/>
            <person name="Nusbaum C."/>
            <person name="Birren B."/>
        </authorList>
    </citation>
    <scope>NUCLEOTIDE SEQUENCE [LARGE SCALE GENOMIC DNA]</scope>
    <source>
        <strain evidence="3 4">YIT 12060</strain>
    </source>
</reference>
<dbReference type="InterPro" id="IPR049208">
    <property type="entry name" value="DUF6819"/>
</dbReference>
<accession>G5HBJ4</accession>
<dbReference type="HOGENOM" id="CLU_414325_0_0_10"/>
<evidence type="ECO:0000313" key="3">
    <source>
        <dbReference type="EMBL" id="EHB91221.1"/>
    </source>
</evidence>
<dbReference type="Proteomes" id="UP000006008">
    <property type="component" value="Unassembled WGS sequence"/>
</dbReference>
<proteinExistence type="predicted"/>
<evidence type="ECO:0000313" key="4">
    <source>
        <dbReference type="Proteomes" id="UP000006008"/>
    </source>
</evidence>
<dbReference type="EMBL" id="ADLD01000014">
    <property type="protein sequence ID" value="EHB91221.1"/>
    <property type="molecule type" value="Genomic_DNA"/>
</dbReference>
<dbReference type="Pfam" id="PF20683">
    <property type="entry name" value="DUF6819"/>
    <property type="match status" value="1"/>
</dbReference>
<dbReference type="InterPro" id="IPR032533">
    <property type="entry name" value="DUF4954"/>
</dbReference>
<dbReference type="SUPFAM" id="SSF51161">
    <property type="entry name" value="Trimeric LpxA-like enzymes"/>
    <property type="match status" value="1"/>
</dbReference>
<dbReference type="OrthoDB" id="9814955at2"/>
<sequence>MYRNLQNSEIAALSAQGCTAEDWSRITVAEGFHTDWIRNVVFSGEVKLGSNGAEIACGAGVIRRSGVYNAALHNCTVGDGVLIYNVGRYIANYDIAEGVMIENVGQISCEGSGSFGNGVEVSAINEAGGREVPIYDELTAQVAYVMAMYRHRTETVAWLRNMVARKVREKTSSRGYIGKSASVVNTVSLVDVRIGAYATVDGASTLSNGTINSSAESPSCIGSGVAARDFIIARSARVDTGAMLRSCFVGEGVVIENGFSAEHSLFFANSHCTHGEACAVFAGPYTVSHHRATLLIAGYFSFFNAGSGANQSNHMYKSGPVHQGIHLRGCKFSSDAYILLPASTGVFTIVKGRHYQHHDTDYMPFSYLIEERGDSYLLPAMNLRSYGTARDIRKWPGRDRRRGVASDLIRYELMTPYTAGKIIRAIHECEFLLARYPTAEEVTWNRVKIKTPALRKGLLLYTQSLRGYLSELLEHGTVPGPGLAALPDDAPAGLATPPDGVIEWIDLAGLIVPSAAIDRLLDEVDAGRLAGFEILEQHLRKLDTEYSGMVASWAVYALEKLLKKSAVRITAGDLRQVIAQGEADRAALAAGVEMDARRDFAPLMAVGYGIDSEQYRDADFRAVRGDAIRVLKK</sequence>
<comment type="caution">
    <text evidence="3">The sequence shown here is derived from an EMBL/GenBank/DDBJ whole genome shotgun (WGS) entry which is preliminary data.</text>
</comment>
<dbReference type="STRING" id="742725.HMPREF9450_02304"/>
<evidence type="ECO:0008006" key="5">
    <source>
        <dbReference type="Google" id="ProtNLM"/>
    </source>
</evidence>
<feature type="domain" description="DUF6819" evidence="2">
    <location>
        <begin position="499"/>
        <end position="626"/>
    </location>
</feature>
<name>G5HBJ4_9BACT</name>
<keyword evidence="4" id="KW-1185">Reference proteome</keyword>
<gene>
    <name evidence="3" type="ORF">HMPREF9450_02304</name>
</gene>
<dbReference type="Pfam" id="PF16314">
    <property type="entry name" value="DUF4954"/>
    <property type="match status" value="1"/>
</dbReference>
<dbReference type="GeneID" id="92817030"/>
<evidence type="ECO:0000259" key="2">
    <source>
        <dbReference type="Pfam" id="PF20683"/>
    </source>
</evidence>
<organism evidence="3 4">
    <name type="scientific">Alistipes indistinctus YIT 12060</name>
    <dbReference type="NCBI Taxonomy" id="742725"/>
    <lineage>
        <taxon>Bacteria</taxon>
        <taxon>Pseudomonadati</taxon>
        <taxon>Bacteroidota</taxon>
        <taxon>Bacteroidia</taxon>
        <taxon>Bacteroidales</taxon>
        <taxon>Rikenellaceae</taxon>
        <taxon>Alistipes</taxon>
    </lineage>
</organism>
<dbReference type="RefSeq" id="WP_009135110.1">
    <property type="nucleotide sequence ID" value="NZ_CP102250.1"/>
</dbReference>